<keyword evidence="1" id="KW-1133">Transmembrane helix</keyword>
<feature type="domain" description="DUF7870" evidence="3">
    <location>
        <begin position="367"/>
        <end position="451"/>
    </location>
</feature>
<dbReference type="OrthoDB" id="1076011at2759"/>
<evidence type="ECO:0000259" key="3">
    <source>
        <dbReference type="Pfam" id="PF25276"/>
    </source>
</evidence>
<dbReference type="PANTHER" id="PTHR47291">
    <property type="entry name" value="PEPTIDE UPSTREAM PROTEIN"/>
    <property type="match status" value="1"/>
</dbReference>
<organism evidence="4 5">
    <name type="scientific">Tripterygium wilfordii</name>
    <name type="common">Thunder God vine</name>
    <dbReference type="NCBI Taxonomy" id="458696"/>
    <lineage>
        <taxon>Eukaryota</taxon>
        <taxon>Viridiplantae</taxon>
        <taxon>Streptophyta</taxon>
        <taxon>Embryophyta</taxon>
        <taxon>Tracheophyta</taxon>
        <taxon>Spermatophyta</taxon>
        <taxon>Magnoliopsida</taxon>
        <taxon>eudicotyledons</taxon>
        <taxon>Gunneridae</taxon>
        <taxon>Pentapetalae</taxon>
        <taxon>rosids</taxon>
        <taxon>fabids</taxon>
        <taxon>Celastrales</taxon>
        <taxon>Celastraceae</taxon>
        <taxon>Tripterygium</taxon>
    </lineage>
</organism>
<keyword evidence="1" id="KW-0812">Transmembrane</keyword>
<evidence type="ECO:0000313" key="5">
    <source>
        <dbReference type="Proteomes" id="UP000593562"/>
    </source>
</evidence>
<dbReference type="Proteomes" id="UP000593562">
    <property type="component" value="Unassembled WGS sequence"/>
</dbReference>
<keyword evidence="5" id="KW-1185">Reference proteome</keyword>
<dbReference type="PANTHER" id="PTHR47291:SF1">
    <property type="entry name" value="PEPTIDE UPSTREAM PROTEIN"/>
    <property type="match status" value="1"/>
</dbReference>
<evidence type="ECO:0000313" key="4">
    <source>
        <dbReference type="EMBL" id="KAF5750363.1"/>
    </source>
</evidence>
<comment type="caution">
    <text evidence="4">The sequence shown here is derived from an EMBL/GenBank/DDBJ whole genome shotgun (WGS) entry which is preliminary data.</text>
</comment>
<reference evidence="4 5" key="1">
    <citation type="journal article" date="2020" name="Nat. Commun.">
        <title>Genome of Tripterygium wilfordii and identification of cytochrome P450 involved in triptolide biosynthesis.</title>
        <authorList>
            <person name="Tu L."/>
            <person name="Su P."/>
            <person name="Zhang Z."/>
            <person name="Gao L."/>
            <person name="Wang J."/>
            <person name="Hu T."/>
            <person name="Zhou J."/>
            <person name="Zhang Y."/>
            <person name="Zhao Y."/>
            <person name="Liu Y."/>
            <person name="Song Y."/>
            <person name="Tong Y."/>
            <person name="Lu Y."/>
            <person name="Yang J."/>
            <person name="Xu C."/>
            <person name="Jia M."/>
            <person name="Peters R.J."/>
            <person name="Huang L."/>
            <person name="Gao W."/>
        </authorList>
    </citation>
    <scope>NUCLEOTIDE SEQUENCE [LARGE SCALE GENOMIC DNA]</scope>
    <source>
        <strain evidence="5">cv. XIE 37</strain>
        <tissue evidence="4">Leaf</tissue>
    </source>
</reference>
<proteinExistence type="predicted"/>
<dbReference type="SUPFAM" id="SSF53335">
    <property type="entry name" value="S-adenosyl-L-methionine-dependent methyltransferases"/>
    <property type="match status" value="1"/>
</dbReference>
<sequence length="453" mass="50972">MHVFSESIARRVFLRAFMLASVMSIVPLVHIFSGSNLGLFDPLITRDCAFDFGTNWLRNRLSIPIRGSSGSVRYMKNANLTVNVVRELMRMQMLLNYSAKALCLGEGSESAVMAFRDLGFSHACGVNKSPFFLLKHKNFVYELDVEQNSYDFVLFNDMGKVLVPAILVREIERVLKPGGIGAVLVGGSGLNPNSLISAATPVSSLLRDSSIVHVGYVDELILVVFKKKIEIVGYFEQFELPADCQSIMNSKPLMDHLEPLVDAKPVEFEKRIAYMPKFMDISYKKRLVYINIGAGEHLKYGDENWFFPSYPVHLKAFNSYFVDHNTSVMLSYVKRPGVTFVYYPDLAGNKATAKPDAVEELNPYVEDGSFDFLAWFKETAQYADFMVLKMNAGKVELKFLADLFRSGAICLVDELFLSCSDQVYGKGAVKGQCLDLFKGLRNISVFVHQWWGD</sequence>
<dbReference type="Pfam" id="PF25276">
    <property type="entry name" value="DUF7870"/>
    <property type="match status" value="1"/>
</dbReference>
<dbReference type="InParanoid" id="A0A7J7DVN9"/>
<evidence type="ECO:0008006" key="6">
    <source>
        <dbReference type="Google" id="ProtNLM"/>
    </source>
</evidence>
<feature type="domain" description="Methyltransferase type 11" evidence="2">
    <location>
        <begin position="140"/>
        <end position="180"/>
    </location>
</feature>
<evidence type="ECO:0000256" key="1">
    <source>
        <dbReference type="SAM" id="Phobius"/>
    </source>
</evidence>
<protein>
    <recommendedName>
        <fullName evidence="6">Methyltransferase type 11 domain-containing protein</fullName>
    </recommendedName>
</protein>
<feature type="transmembrane region" description="Helical" evidence="1">
    <location>
        <begin position="12"/>
        <end position="32"/>
    </location>
</feature>
<accession>A0A7J7DVN9</accession>
<dbReference type="InterPro" id="IPR029063">
    <property type="entry name" value="SAM-dependent_MTases_sf"/>
</dbReference>
<dbReference type="Pfam" id="PF08241">
    <property type="entry name" value="Methyltransf_11"/>
    <property type="match status" value="1"/>
</dbReference>
<dbReference type="FunCoup" id="A0A7J7DVN9">
    <property type="interactions" value="775"/>
</dbReference>
<dbReference type="InterPro" id="IPR057192">
    <property type="entry name" value="DUF7870"/>
</dbReference>
<evidence type="ECO:0000259" key="2">
    <source>
        <dbReference type="Pfam" id="PF08241"/>
    </source>
</evidence>
<keyword evidence="1" id="KW-0472">Membrane</keyword>
<dbReference type="EMBL" id="JAAARO010000003">
    <property type="protein sequence ID" value="KAF5750363.1"/>
    <property type="molecule type" value="Genomic_DNA"/>
</dbReference>
<gene>
    <name evidence="4" type="ORF">HS088_TW03G00699</name>
</gene>
<dbReference type="GO" id="GO:0008757">
    <property type="term" value="F:S-adenosylmethionine-dependent methyltransferase activity"/>
    <property type="evidence" value="ECO:0007669"/>
    <property type="project" value="InterPro"/>
</dbReference>
<name>A0A7J7DVN9_TRIWF</name>
<dbReference type="InterPro" id="IPR013216">
    <property type="entry name" value="Methyltransf_11"/>
</dbReference>
<dbReference type="AlphaFoldDB" id="A0A7J7DVN9"/>